<evidence type="ECO:0000313" key="2">
    <source>
        <dbReference type="Proteomes" id="UP000239068"/>
    </source>
</evidence>
<evidence type="ECO:0008006" key="3">
    <source>
        <dbReference type="Google" id="ProtNLM"/>
    </source>
</evidence>
<organism evidence="1 2">
    <name type="scientific">Polaribacter glomeratus</name>
    <dbReference type="NCBI Taxonomy" id="102"/>
    <lineage>
        <taxon>Bacteria</taxon>
        <taxon>Pseudomonadati</taxon>
        <taxon>Bacteroidota</taxon>
        <taxon>Flavobacteriia</taxon>
        <taxon>Flavobacteriales</taxon>
        <taxon>Flavobacteriaceae</taxon>
    </lineage>
</organism>
<dbReference type="Proteomes" id="UP000239068">
    <property type="component" value="Unassembled WGS sequence"/>
</dbReference>
<comment type="caution">
    <text evidence="1">The sequence shown here is derived from an EMBL/GenBank/DDBJ whole genome shotgun (WGS) entry which is preliminary data.</text>
</comment>
<keyword evidence="2" id="KW-1185">Reference proteome</keyword>
<dbReference type="AlphaFoldDB" id="A0A2S7WUJ7"/>
<name>A0A2S7WUJ7_9FLAO</name>
<accession>A0A2S7WUJ7</accession>
<dbReference type="EMBL" id="MSCM01000001">
    <property type="protein sequence ID" value="PQJ81247.1"/>
    <property type="molecule type" value="Genomic_DNA"/>
</dbReference>
<reference evidence="1 2" key="1">
    <citation type="submission" date="2016-12" db="EMBL/GenBank/DDBJ databases">
        <title>Trade-off between light-utilization and light-protection in marine flavobacteria.</title>
        <authorList>
            <person name="Kumagai Y."/>
            <person name="Yoshizawa S."/>
            <person name="Kogure K."/>
            <person name="Iwasaki W."/>
        </authorList>
    </citation>
    <scope>NUCLEOTIDE SEQUENCE [LARGE SCALE GENOMIC DNA]</scope>
    <source>
        <strain evidence="1 2">ATCC 43844</strain>
    </source>
</reference>
<dbReference type="OrthoDB" id="9794725at2"/>
<proteinExistence type="predicted"/>
<evidence type="ECO:0000313" key="1">
    <source>
        <dbReference type="EMBL" id="PQJ81247.1"/>
    </source>
</evidence>
<dbReference type="RefSeq" id="WP_105019826.1">
    <property type="nucleotide sequence ID" value="NZ_MSCM01000001.1"/>
</dbReference>
<gene>
    <name evidence="1" type="ORF">BTO16_01015</name>
</gene>
<sequence length="71" mass="8133">MKLTSVNKKTFFIIFSISVSPTFIFGTKDDIYFNSTLIFAKYLKELNCNLKLQTLIYGDHGYGLRKEDVAA</sequence>
<protein>
    <recommendedName>
        <fullName evidence="3">Peptidase S9 prolyl oligopeptidase catalytic domain-containing protein</fullName>
    </recommendedName>
</protein>